<dbReference type="RefSeq" id="WP_203671486.1">
    <property type="nucleotide sequence ID" value="NZ_BONP01000003.1"/>
</dbReference>
<keyword evidence="1" id="KW-1133">Transmembrane helix</keyword>
<feature type="transmembrane region" description="Helical" evidence="1">
    <location>
        <begin position="125"/>
        <end position="148"/>
    </location>
</feature>
<reference evidence="2 3" key="1">
    <citation type="submission" date="2021-01" db="EMBL/GenBank/DDBJ databases">
        <title>Whole genome shotgun sequence of Cellulomonas phragmiteti NBRC 110785.</title>
        <authorList>
            <person name="Komaki H."/>
            <person name="Tamura T."/>
        </authorList>
    </citation>
    <scope>NUCLEOTIDE SEQUENCE [LARGE SCALE GENOMIC DNA]</scope>
    <source>
        <strain evidence="2 3">NBRC 110785</strain>
    </source>
</reference>
<dbReference type="Proteomes" id="UP000614741">
    <property type="component" value="Unassembled WGS sequence"/>
</dbReference>
<evidence type="ECO:0000313" key="3">
    <source>
        <dbReference type="Proteomes" id="UP000614741"/>
    </source>
</evidence>
<proteinExistence type="predicted"/>
<evidence type="ECO:0000256" key="1">
    <source>
        <dbReference type="SAM" id="Phobius"/>
    </source>
</evidence>
<comment type="caution">
    <text evidence="2">The sequence shown here is derived from an EMBL/GenBank/DDBJ whole genome shotgun (WGS) entry which is preliminary data.</text>
</comment>
<evidence type="ECO:0008006" key="4">
    <source>
        <dbReference type="Google" id="ProtNLM"/>
    </source>
</evidence>
<protein>
    <recommendedName>
        <fullName evidence="4">Aromatic ring-opening dioxygenase LigA</fullName>
    </recommendedName>
</protein>
<keyword evidence="1" id="KW-0812">Transmembrane</keyword>
<name>A0ABQ4DJG0_9CELL</name>
<evidence type="ECO:0000313" key="2">
    <source>
        <dbReference type="EMBL" id="GIG39127.1"/>
    </source>
</evidence>
<keyword evidence="3" id="KW-1185">Reference proteome</keyword>
<dbReference type="EMBL" id="BONP01000003">
    <property type="protein sequence ID" value="GIG39127.1"/>
    <property type="molecule type" value="Genomic_DNA"/>
</dbReference>
<feature type="transmembrane region" description="Helical" evidence="1">
    <location>
        <begin position="26"/>
        <end position="47"/>
    </location>
</feature>
<organism evidence="2 3">
    <name type="scientific">Cellulomonas phragmiteti</name>
    <dbReference type="NCBI Taxonomy" id="478780"/>
    <lineage>
        <taxon>Bacteria</taxon>
        <taxon>Bacillati</taxon>
        <taxon>Actinomycetota</taxon>
        <taxon>Actinomycetes</taxon>
        <taxon>Micrococcales</taxon>
        <taxon>Cellulomonadaceae</taxon>
        <taxon>Cellulomonas</taxon>
    </lineage>
</organism>
<gene>
    <name evidence="2" type="ORF">Cph01nite_08890</name>
</gene>
<keyword evidence="1" id="KW-0472">Membrane</keyword>
<sequence>MTTDVAPTAAPAVSATATRHAGRARLLGTLLAALGALMVVAGIGAWGGVAQGLNAERAVVSDDAPAFAGAVVDTPWEAWSQAEAIKGHLDGMTGGLTYAEMERDDPQRDTVATGTFLRASLMTSVIAFGVALAVVGVGTGFLLGGIGLRNAAAAR</sequence>
<accession>A0ABQ4DJG0</accession>